<dbReference type="Proteomes" id="UP000182762">
    <property type="component" value="Unassembled WGS sequence"/>
</dbReference>
<dbReference type="PANTHER" id="PTHR44688">
    <property type="entry name" value="DNA-BINDING TRANSCRIPTIONAL ACTIVATOR DEVR_DOSR"/>
    <property type="match status" value="1"/>
</dbReference>
<dbReference type="PROSITE" id="PS50043">
    <property type="entry name" value="HTH_LUXR_2"/>
    <property type="match status" value="1"/>
</dbReference>
<evidence type="ECO:0000259" key="4">
    <source>
        <dbReference type="PROSITE" id="PS50043"/>
    </source>
</evidence>
<dbReference type="CDD" id="cd06170">
    <property type="entry name" value="LuxR_C_like"/>
    <property type="match status" value="1"/>
</dbReference>
<feature type="domain" description="HTH luxR-type" evidence="4">
    <location>
        <begin position="277"/>
        <end position="342"/>
    </location>
</feature>
<dbReference type="GeneID" id="93711386"/>
<gene>
    <name evidence="5" type="ORF">SAMN02745910_02750</name>
</gene>
<keyword evidence="3" id="KW-0804">Transcription</keyword>
<evidence type="ECO:0000313" key="6">
    <source>
        <dbReference type="Proteomes" id="UP000182762"/>
    </source>
</evidence>
<proteinExistence type="predicted"/>
<dbReference type="Gene3D" id="3.30.450.40">
    <property type="match status" value="1"/>
</dbReference>
<evidence type="ECO:0000256" key="3">
    <source>
        <dbReference type="ARBA" id="ARBA00023163"/>
    </source>
</evidence>
<dbReference type="Pfam" id="PF00196">
    <property type="entry name" value="GerE"/>
    <property type="match status" value="1"/>
</dbReference>
<dbReference type="EMBL" id="FOXX01000006">
    <property type="protein sequence ID" value="SFQ68163.1"/>
    <property type="molecule type" value="Genomic_DNA"/>
</dbReference>
<evidence type="ECO:0000256" key="2">
    <source>
        <dbReference type="ARBA" id="ARBA00023125"/>
    </source>
</evidence>
<dbReference type="SUPFAM" id="SSF46894">
    <property type="entry name" value="C-terminal effector domain of the bipartite response regulators"/>
    <property type="match status" value="1"/>
</dbReference>
<keyword evidence="2" id="KW-0238">DNA-binding</keyword>
<keyword evidence="6" id="KW-1185">Reference proteome</keyword>
<dbReference type="InterPro" id="IPR029016">
    <property type="entry name" value="GAF-like_dom_sf"/>
</dbReference>
<evidence type="ECO:0000313" key="5">
    <source>
        <dbReference type="EMBL" id="SFQ68163.1"/>
    </source>
</evidence>
<dbReference type="Gene3D" id="1.10.10.10">
    <property type="entry name" value="Winged helix-like DNA-binding domain superfamily/Winged helix DNA-binding domain"/>
    <property type="match status" value="1"/>
</dbReference>
<accession>A0A1I6AHS8</accession>
<dbReference type="InterPro" id="IPR000792">
    <property type="entry name" value="Tscrpt_reg_LuxR_C"/>
</dbReference>
<dbReference type="PANTHER" id="PTHR44688:SF16">
    <property type="entry name" value="DNA-BINDING TRANSCRIPTIONAL ACTIVATOR DEVR_DOSR"/>
    <property type="match status" value="1"/>
</dbReference>
<protein>
    <submittedName>
        <fullName evidence="5">Regulatory protein, luxR family</fullName>
    </submittedName>
</protein>
<dbReference type="PRINTS" id="PR00038">
    <property type="entry name" value="HTHLUXR"/>
</dbReference>
<organism evidence="5 6">
    <name type="scientific">Priestia endophytica DSM 13796</name>
    <dbReference type="NCBI Taxonomy" id="1121089"/>
    <lineage>
        <taxon>Bacteria</taxon>
        <taxon>Bacillati</taxon>
        <taxon>Bacillota</taxon>
        <taxon>Bacilli</taxon>
        <taxon>Bacillales</taxon>
        <taxon>Bacillaceae</taxon>
        <taxon>Priestia</taxon>
    </lineage>
</organism>
<dbReference type="PROSITE" id="PS00622">
    <property type="entry name" value="HTH_LUXR_1"/>
    <property type="match status" value="1"/>
</dbReference>
<evidence type="ECO:0000256" key="1">
    <source>
        <dbReference type="ARBA" id="ARBA00023015"/>
    </source>
</evidence>
<dbReference type="RefSeq" id="WP_061805426.1">
    <property type="nucleotide sequence ID" value="NZ_FOXX01000006.1"/>
</dbReference>
<dbReference type="SMART" id="SM00421">
    <property type="entry name" value="HTH_LUXR"/>
    <property type="match status" value="1"/>
</dbReference>
<comment type="caution">
    <text evidence="5">The sequence shown here is derived from an EMBL/GenBank/DDBJ whole genome shotgun (WGS) entry which is preliminary data.</text>
</comment>
<reference evidence="5 6" key="1">
    <citation type="submission" date="2016-10" db="EMBL/GenBank/DDBJ databases">
        <authorList>
            <person name="Varghese N."/>
            <person name="Submissions S."/>
        </authorList>
    </citation>
    <scope>NUCLEOTIDE SEQUENCE [LARGE SCALE GENOMIC DNA]</scope>
    <source>
        <strain evidence="5 6">DSM 13796</strain>
    </source>
</reference>
<sequence length="345" mass="39951">MKKWREIDTALHRLEKTCTTSWTYRQRVITLLRQELSFQAYCLSAVDPHALLSIGAVTEHNIESIHHQIFKNEDLQQDVNHYARLFHEERRAAVLSEQKEEQLKKSYRYTSILKPAGFKDELRAVLVYKNQCFGYLTLFKKEEHFQSEEKKLIENLSSSIGRGLQTFYHLFLEPVPLQPKMLLFSPDLKLISYTKTGIKMLDALRASESLEGDKLPKSIQALCYRTLGSEEGSAHTLLALQKYGFLTLSSFLLIKDKEDFNIAINIAQASPTDILTINKKYYHLSKRESNILDYLIKGSSTKEIANDLFLSPYTVQDHLKSIFLKTGVSTRRELVFKLFTRYTIP</sequence>
<dbReference type="InterPro" id="IPR036388">
    <property type="entry name" value="WH-like_DNA-bd_sf"/>
</dbReference>
<dbReference type="InterPro" id="IPR016032">
    <property type="entry name" value="Sig_transdc_resp-reg_C-effctor"/>
</dbReference>
<keyword evidence="1" id="KW-0805">Transcription regulation</keyword>
<name>A0A1I6AHS8_9BACI</name>